<dbReference type="PANTHER" id="PTHR33594">
    <property type="entry name" value="SUPERFAMILY HYDROLASE, PUTATIVE (AFU_ORTHOLOGUE AFUA_1G03035)-RELATED"/>
    <property type="match status" value="1"/>
</dbReference>
<dbReference type="SUPFAM" id="SSF109604">
    <property type="entry name" value="HD-domain/PDEase-like"/>
    <property type="match status" value="1"/>
</dbReference>
<feature type="domain" description="HD" evidence="1">
    <location>
        <begin position="37"/>
        <end position="138"/>
    </location>
</feature>
<dbReference type="PROSITE" id="PS51831">
    <property type="entry name" value="HD"/>
    <property type="match status" value="1"/>
</dbReference>
<dbReference type="PANTHER" id="PTHR33594:SF1">
    <property type="entry name" value="HD_PDEASE DOMAIN-CONTAINING PROTEIN"/>
    <property type="match status" value="1"/>
</dbReference>
<protein>
    <submittedName>
        <fullName evidence="2">HD domain-containing protein</fullName>
    </submittedName>
</protein>
<dbReference type="InterPro" id="IPR003607">
    <property type="entry name" value="HD/PDEase_dom"/>
</dbReference>
<dbReference type="SMART" id="SM00471">
    <property type="entry name" value="HDc"/>
    <property type="match status" value="1"/>
</dbReference>
<dbReference type="Proteomes" id="UP000800303">
    <property type="component" value="Unassembled WGS sequence"/>
</dbReference>
<dbReference type="CDD" id="cd00077">
    <property type="entry name" value="HDc"/>
    <property type="match status" value="1"/>
</dbReference>
<evidence type="ECO:0000313" key="3">
    <source>
        <dbReference type="Proteomes" id="UP000800303"/>
    </source>
</evidence>
<dbReference type="RefSeq" id="WP_166274056.1">
    <property type="nucleotide sequence ID" value="NZ_JAAFGS010000003.1"/>
</dbReference>
<name>A0ABX0F3T1_9BACL</name>
<sequence>MEKEGGPIKNNERRAGILRAAAVLAKGELEHESSGHDWWHIHRVTKLAKTIAAEEGADLFVCELAALLHDLADEKLVDDHEAGMKRTESWMLENGASAEEASRVLEIISTMSFRGGSGSPMTTLEGRVVQDADRLDAIGAIGIARTFVYSGKKGRPMHDPNIPVRHKMTPEEYRSGNDTAINHFHEKLLKLQDLMNTDAGRRIAEERHSFMLEFLERFEREWNGM</sequence>
<keyword evidence="3" id="KW-1185">Reference proteome</keyword>
<organism evidence="2 3">
    <name type="scientific">Saccharibacillus alkalitolerans</name>
    <dbReference type="NCBI Taxonomy" id="2705290"/>
    <lineage>
        <taxon>Bacteria</taxon>
        <taxon>Bacillati</taxon>
        <taxon>Bacillota</taxon>
        <taxon>Bacilli</taxon>
        <taxon>Bacillales</taxon>
        <taxon>Paenibacillaceae</taxon>
        <taxon>Saccharibacillus</taxon>
    </lineage>
</organism>
<dbReference type="EMBL" id="JAAFGS010000003">
    <property type="protein sequence ID" value="NGZ75637.1"/>
    <property type="molecule type" value="Genomic_DNA"/>
</dbReference>
<dbReference type="Gene3D" id="1.10.472.50">
    <property type="entry name" value="HD-domain/PDEase-like"/>
    <property type="match status" value="1"/>
</dbReference>
<evidence type="ECO:0000259" key="1">
    <source>
        <dbReference type="PROSITE" id="PS51831"/>
    </source>
</evidence>
<comment type="caution">
    <text evidence="2">The sequence shown here is derived from an EMBL/GenBank/DDBJ whole genome shotgun (WGS) entry which is preliminary data.</text>
</comment>
<evidence type="ECO:0000313" key="2">
    <source>
        <dbReference type="EMBL" id="NGZ75637.1"/>
    </source>
</evidence>
<dbReference type="Gene3D" id="1.20.58.1910">
    <property type="match status" value="1"/>
</dbReference>
<accession>A0ABX0F3T1</accession>
<proteinExistence type="predicted"/>
<reference evidence="2 3" key="1">
    <citation type="submission" date="2020-01" db="EMBL/GenBank/DDBJ databases">
        <title>Polyphasic characterisation and genomic insights into a novel alkali tolerant bacterium VR-M41.</title>
        <authorList>
            <person name="Vemuluri V.R."/>
        </authorList>
    </citation>
    <scope>NUCLEOTIDE SEQUENCE [LARGE SCALE GENOMIC DNA]</scope>
    <source>
        <strain evidence="2 3">VR-M41</strain>
    </source>
</reference>
<gene>
    <name evidence="2" type="ORF">GYN08_09905</name>
</gene>
<dbReference type="InterPro" id="IPR006674">
    <property type="entry name" value="HD_domain"/>
</dbReference>
<dbReference type="Pfam" id="PF01966">
    <property type="entry name" value="HD"/>
    <property type="match status" value="1"/>
</dbReference>